<dbReference type="OrthoDB" id="5552418at2759"/>
<name>A0A4Q4TPZ8_9PEZI</name>
<sequence>MGGTATYSGYYQEPASAFSNAMSQHTMPYQSGYGQDNRQAHSFGAYNPSMMYNVAQPGAQSSVYDTSQQFPSRQAAGLQMIPTDVAAPYFPSEPTNTATAPSLQSQGASGASAVYQQAQTDQRAMLQNYPSGMASMGGMTETNEPDQDMEEQEPAAGMGEAYGQFQSALKEIFTNIRAGALQPARESLLNVSDWLLTKVVDLDDVQRYDDRMKLWHDFNYAWLSIFQKQKDLMGSGFALQRGQSLILAGELEEMGNKLVGLCDGIERHGLVDYQYGVWEESIVEILMECMDLYESTNQAGSSNANAAGPSHHAPR</sequence>
<comment type="caution">
    <text evidence="1">The sequence shown here is derived from an EMBL/GenBank/DDBJ whole genome shotgun (WGS) entry which is preliminary data.</text>
</comment>
<evidence type="ECO:0000313" key="1">
    <source>
        <dbReference type="EMBL" id="RYP07997.1"/>
    </source>
</evidence>
<organism evidence="1 2">
    <name type="scientific">Monosporascus ibericus</name>
    <dbReference type="NCBI Taxonomy" id="155417"/>
    <lineage>
        <taxon>Eukaryota</taxon>
        <taxon>Fungi</taxon>
        <taxon>Dikarya</taxon>
        <taxon>Ascomycota</taxon>
        <taxon>Pezizomycotina</taxon>
        <taxon>Sordariomycetes</taxon>
        <taxon>Xylariomycetidae</taxon>
        <taxon>Xylariales</taxon>
        <taxon>Xylariales incertae sedis</taxon>
        <taxon>Monosporascus</taxon>
    </lineage>
</organism>
<reference evidence="1 2" key="1">
    <citation type="submission" date="2018-06" db="EMBL/GenBank/DDBJ databases">
        <title>Complete Genomes of Monosporascus.</title>
        <authorList>
            <person name="Robinson A.J."/>
            <person name="Natvig D.O."/>
        </authorList>
    </citation>
    <scope>NUCLEOTIDE SEQUENCE [LARGE SCALE GENOMIC DNA]</scope>
    <source>
        <strain evidence="1 2">CBS 110550</strain>
    </source>
</reference>
<keyword evidence="2" id="KW-1185">Reference proteome</keyword>
<protein>
    <submittedName>
        <fullName evidence="1">Uncharacterized protein</fullName>
    </submittedName>
</protein>
<evidence type="ECO:0000313" key="2">
    <source>
        <dbReference type="Proteomes" id="UP000293360"/>
    </source>
</evidence>
<accession>A0A4Q4TPZ8</accession>
<gene>
    <name evidence="1" type="ORF">DL764_002143</name>
</gene>
<dbReference type="Proteomes" id="UP000293360">
    <property type="component" value="Unassembled WGS sequence"/>
</dbReference>
<dbReference type="AlphaFoldDB" id="A0A4Q4TPZ8"/>
<proteinExistence type="predicted"/>
<dbReference type="EMBL" id="QJNU01000075">
    <property type="protein sequence ID" value="RYP07997.1"/>
    <property type="molecule type" value="Genomic_DNA"/>
</dbReference>